<accession>A0ACB9IA58</accession>
<reference evidence="2" key="1">
    <citation type="journal article" date="2022" name="Mol. Ecol. Resour.">
        <title>The genomes of chicory, endive, great burdock and yacon provide insights into Asteraceae palaeo-polyploidization history and plant inulin production.</title>
        <authorList>
            <person name="Fan W."/>
            <person name="Wang S."/>
            <person name="Wang H."/>
            <person name="Wang A."/>
            <person name="Jiang F."/>
            <person name="Liu H."/>
            <person name="Zhao H."/>
            <person name="Xu D."/>
            <person name="Zhang Y."/>
        </authorList>
    </citation>
    <scope>NUCLEOTIDE SEQUENCE [LARGE SCALE GENOMIC DNA]</scope>
    <source>
        <strain evidence="2">cv. Yunnan</strain>
    </source>
</reference>
<comment type="caution">
    <text evidence="1">The sequence shown here is derived from an EMBL/GenBank/DDBJ whole genome shotgun (WGS) entry which is preliminary data.</text>
</comment>
<proteinExistence type="predicted"/>
<reference evidence="1 2" key="2">
    <citation type="journal article" date="2022" name="Mol. Ecol. Resour.">
        <title>The genomes of chicory, endive, great burdock and yacon provide insights into Asteraceae paleo-polyploidization history and plant inulin production.</title>
        <authorList>
            <person name="Fan W."/>
            <person name="Wang S."/>
            <person name="Wang H."/>
            <person name="Wang A."/>
            <person name="Jiang F."/>
            <person name="Liu H."/>
            <person name="Zhao H."/>
            <person name="Xu D."/>
            <person name="Zhang Y."/>
        </authorList>
    </citation>
    <scope>NUCLEOTIDE SEQUENCE [LARGE SCALE GENOMIC DNA]</scope>
    <source>
        <strain evidence="2">cv. Yunnan</strain>
        <tissue evidence="1">Leaves</tissue>
    </source>
</reference>
<evidence type="ECO:0000313" key="2">
    <source>
        <dbReference type="Proteomes" id="UP001056120"/>
    </source>
</evidence>
<protein>
    <submittedName>
        <fullName evidence="1">Uncharacterized protein</fullName>
    </submittedName>
</protein>
<gene>
    <name evidence="1" type="ORF">L1987_26354</name>
</gene>
<sequence>MMAKLSKPSGSGSLAKQHREKKETPQERIRRIISKQLKKQSVICSFCCRQYSWGRKNSITTGYKEGIPQEEIKKAYHKLALRLHPNKNPDDENAKEKHQQLQKVVSILGDEGKHILYD</sequence>
<dbReference type="Proteomes" id="UP001056120">
    <property type="component" value="Linkage Group LG09"/>
</dbReference>
<keyword evidence="2" id="KW-1185">Reference proteome</keyword>
<name>A0ACB9IA58_9ASTR</name>
<organism evidence="1 2">
    <name type="scientific">Smallanthus sonchifolius</name>
    <dbReference type="NCBI Taxonomy" id="185202"/>
    <lineage>
        <taxon>Eukaryota</taxon>
        <taxon>Viridiplantae</taxon>
        <taxon>Streptophyta</taxon>
        <taxon>Embryophyta</taxon>
        <taxon>Tracheophyta</taxon>
        <taxon>Spermatophyta</taxon>
        <taxon>Magnoliopsida</taxon>
        <taxon>eudicotyledons</taxon>
        <taxon>Gunneridae</taxon>
        <taxon>Pentapetalae</taxon>
        <taxon>asterids</taxon>
        <taxon>campanulids</taxon>
        <taxon>Asterales</taxon>
        <taxon>Asteraceae</taxon>
        <taxon>Asteroideae</taxon>
        <taxon>Heliantheae alliance</taxon>
        <taxon>Millerieae</taxon>
        <taxon>Smallanthus</taxon>
    </lineage>
</organism>
<dbReference type="EMBL" id="CM042026">
    <property type="protein sequence ID" value="KAI3804651.1"/>
    <property type="molecule type" value="Genomic_DNA"/>
</dbReference>
<evidence type="ECO:0000313" key="1">
    <source>
        <dbReference type="EMBL" id="KAI3804651.1"/>
    </source>
</evidence>